<dbReference type="Proteomes" id="UP001166585">
    <property type="component" value="Unassembled WGS sequence"/>
</dbReference>
<accession>A0ABS5RC41</accession>
<dbReference type="InterPro" id="IPR011044">
    <property type="entry name" value="Quino_amine_DH_bsu"/>
</dbReference>
<evidence type="ECO:0000313" key="4">
    <source>
        <dbReference type="Proteomes" id="UP001166585"/>
    </source>
</evidence>
<dbReference type="RefSeq" id="WP_213757192.1">
    <property type="nucleotide sequence ID" value="NZ_JAHCQH010000023.1"/>
</dbReference>
<gene>
    <name evidence="3" type="ORF">KIP89_19150</name>
</gene>
<protein>
    <submittedName>
        <fullName evidence="3">DUF4394 domain-containing protein</fullName>
    </submittedName>
</protein>
<reference evidence="3" key="1">
    <citation type="submission" date="2021-05" db="EMBL/GenBank/DDBJ databases">
        <authorList>
            <person name="Sun Q."/>
            <person name="Inoue M."/>
        </authorList>
    </citation>
    <scope>NUCLEOTIDE SEQUENCE</scope>
    <source>
        <strain evidence="3">VKM B-3255</strain>
    </source>
</reference>
<dbReference type="EMBL" id="JAHCQH010000023">
    <property type="protein sequence ID" value="MBS9479229.1"/>
    <property type="molecule type" value="Genomic_DNA"/>
</dbReference>
<keyword evidence="4" id="KW-1185">Reference proteome</keyword>
<feature type="signal peptide" evidence="1">
    <location>
        <begin position="1"/>
        <end position="22"/>
    </location>
</feature>
<sequence length="257" mass="25792">MKRSMIALVIAGSAMAATGASAQSVAALLDGNTIAIVDVTTAKAGAPVKVSGTGTLVGIDVRPADGLLYGLFNDGTLVTIDPKSGATMAKSKLDMMLPAGSMATVDFNPVADRLRIIGSEGTNLRANVDDGKVTKDGALKYAEGDMHKTKAPKVVAGAYTNSVKGAKETALFDIDGAAGTLIKQAPPNDGVLNTIGTLGVSAGSYAFDIPAGGSNEGWLMADGTLYRVDLASGKAAPVGMIGGVSGKVHDIAILPGM</sequence>
<feature type="chain" id="PRO_5046111190" evidence="1">
    <location>
        <begin position="23"/>
        <end position="257"/>
    </location>
</feature>
<dbReference type="InterPro" id="IPR025507">
    <property type="entry name" value="DUF4394"/>
</dbReference>
<dbReference type="SUPFAM" id="SSF50969">
    <property type="entry name" value="YVTN repeat-like/Quinoprotein amine dehydrogenase"/>
    <property type="match status" value="1"/>
</dbReference>
<organism evidence="3 4">
    <name type="scientific">Ancylobacter radicis</name>
    <dbReference type="NCBI Taxonomy" id="2836179"/>
    <lineage>
        <taxon>Bacteria</taxon>
        <taxon>Pseudomonadati</taxon>
        <taxon>Pseudomonadota</taxon>
        <taxon>Alphaproteobacteria</taxon>
        <taxon>Hyphomicrobiales</taxon>
        <taxon>Xanthobacteraceae</taxon>
        <taxon>Ancylobacter</taxon>
    </lineage>
</organism>
<dbReference type="Pfam" id="PF14339">
    <property type="entry name" value="DUF4394"/>
    <property type="match status" value="1"/>
</dbReference>
<proteinExistence type="predicted"/>
<evidence type="ECO:0000313" key="3">
    <source>
        <dbReference type="EMBL" id="MBS9479229.1"/>
    </source>
</evidence>
<evidence type="ECO:0000256" key="1">
    <source>
        <dbReference type="SAM" id="SignalP"/>
    </source>
</evidence>
<keyword evidence="1" id="KW-0732">Signal</keyword>
<name>A0ABS5RC41_9HYPH</name>
<feature type="domain" description="DUF4394" evidence="2">
    <location>
        <begin position="46"/>
        <end position="252"/>
    </location>
</feature>
<evidence type="ECO:0000259" key="2">
    <source>
        <dbReference type="Pfam" id="PF14339"/>
    </source>
</evidence>
<comment type="caution">
    <text evidence="3">The sequence shown here is derived from an EMBL/GenBank/DDBJ whole genome shotgun (WGS) entry which is preliminary data.</text>
</comment>